<feature type="chain" id="PRO_5040510532" description="DUF7136 domain-containing protein" evidence="3">
    <location>
        <begin position="23"/>
        <end position="302"/>
    </location>
</feature>
<dbReference type="AlphaFoldDB" id="A0A9N9VD95"/>
<feature type="compositionally biased region" description="Low complexity" evidence="1">
    <location>
        <begin position="238"/>
        <end position="268"/>
    </location>
</feature>
<sequence length="302" mass="32246">MLMNAFQLLCAALAAAPAVVMAADGDSSFPKIGELDVVFPRNDTYAVVSPFPVIFGFQRSNALLRFGTYLEWQVSCPLVMSGIGFFRGDETSGPTQVPYYYVNESRATGKDVYKEDFHLWRGESKQCTLSWKFEFGIDCKRYDNGTFESRVGYYPEQSGSVNFTLAFDGKLPHDAIAGYEGCPEPALAVEVQKNLTGCPEIDGAGLVDTKPCDLDVKSAASSLAAAVATPTITLTEAPGSTTTSRSSTTRTSSGSGTSSTSPTGTGTSNNNDNQGSRYGTYGGTVAILWCALIGVLSFLVFM</sequence>
<comment type="caution">
    <text evidence="5">The sequence shown here is derived from an EMBL/GenBank/DDBJ whole genome shotgun (WGS) entry which is preliminary data.</text>
</comment>
<organism evidence="5 6">
    <name type="scientific">Clonostachys rhizophaga</name>
    <dbReference type="NCBI Taxonomy" id="160324"/>
    <lineage>
        <taxon>Eukaryota</taxon>
        <taxon>Fungi</taxon>
        <taxon>Dikarya</taxon>
        <taxon>Ascomycota</taxon>
        <taxon>Pezizomycotina</taxon>
        <taxon>Sordariomycetes</taxon>
        <taxon>Hypocreomycetidae</taxon>
        <taxon>Hypocreales</taxon>
        <taxon>Bionectriaceae</taxon>
        <taxon>Clonostachys</taxon>
    </lineage>
</organism>
<evidence type="ECO:0000259" key="4">
    <source>
        <dbReference type="Pfam" id="PF23584"/>
    </source>
</evidence>
<keyword evidence="6" id="KW-1185">Reference proteome</keyword>
<gene>
    <name evidence="5" type="ORF">CRHIZ90672A_00011031</name>
</gene>
<feature type="signal peptide" evidence="3">
    <location>
        <begin position="1"/>
        <end position="22"/>
    </location>
</feature>
<keyword evidence="2" id="KW-0812">Transmembrane</keyword>
<name>A0A9N9VD95_9HYPO</name>
<reference evidence="5" key="1">
    <citation type="submission" date="2021-10" db="EMBL/GenBank/DDBJ databases">
        <authorList>
            <person name="Piombo E."/>
        </authorList>
    </citation>
    <scope>NUCLEOTIDE SEQUENCE</scope>
</reference>
<keyword evidence="3" id="KW-0732">Signal</keyword>
<evidence type="ECO:0000313" key="6">
    <source>
        <dbReference type="Proteomes" id="UP000696573"/>
    </source>
</evidence>
<evidence type="ECO:0000256" key="3">
    <source>
        <dbReference type="SAM" id="SignalP"/>
    </source>
</evidence>
<keyword evidence="2" id="KW-0472">Membrane</keyword>
<dbReference type="EMBL" id="CABFNQ020000653">
    <property type="protein sequence ID" value="CAH0021197.1"/>
    <property type="molecule type" value="Genomic_DNA"/>
</dbReference>
<feature type="domain" description="DUF7136" evidence="4">
    <location>
        <begin position="29"/>
        <end position="237"/>
    </location>
</feature>
<dbReference type="Pfam" id="PF23584">
    <property type="entry name" value="DUF7136"/>
    <property type="match status" value="1"/>
</dbReference>
<dbReference type="Proteomes" id="UP000696573">
    <property type="component" value="Unassembled WGS sequence"/>
</dbReference>
<evidence type="ECO:0000256" key="2">
    <source>
        <dbReference type="SAM" id="Phobius"/>
    </source>
</evidence>
<feature type="region of interest" description="Disordered" evidence="1">
    <location>
        <begin position="235"/>
        <end position="274"/>
    </location>
</feature>
<keyword evidence="2" id="KW-1133">Transmembrane helix</keyword>
<evidence type="ECO:0000256" key="1">
    <source>
        <dbReference type="SAM" id="MobiDB-lite"/>
    </source>
</evidence>
<dbReference type="OrthoDB" id="4490227at2759"/>
<accession>A0A9N9VD95</accession>
<evidence type="ECO:0000313" key="5">
    <source>
        <dbReference type="EMBL" id="CAH0021197.1"/>
    </source>
</evidence>
<proteinExistence type="predicted"/>
<dbReference type="InterPro" id="IPR055560">
    <property type="entry name" value="DUF7136"/>
</dbReference>
<feature type="transmembrane region" description="Helical" evidence="2">
    <location>
        <begin position="278"/>
        <end position="301"/>
    </location>
</feature>
<protein>
    <recommendedName>
        <fullName evidence="4">DUF7136 domain-containing protein</fullName>
    </recommendedName>
</protein>